<protein>
    <submittedName>
        <fullName evidence="1">G-D-S-L family lipolytic protein</fullName>
    </submittedName>
</protein>
<dbReference type="RefSeq" id="WP_377408059.1">
    <property type="nucleotide sequence ID" value="NZ_JBHSCY010000001.1"/>
</dbReference>
<dbReference type="InterPro" id="IPR036514">
    <property type="entry name" value="SGNH_hydro_sf"/>
</dbReference>
<evidence type="ECO:0000313" key="1">
    <source>
        <dbReference type="EMBL" id="MFC4267903.1"/>
    </source>
</evidence>
<dbReference type="Proteomes" id="UP001595826">
    <property type="component" value="Unassembled WGS sequence"/>
</dbReference>
<proteinExistence type="predicted"/>
<reference evidence="2" key="1">
    <citation type="journal article" date="2019" name="Int. J. Syst. Evol. Microbiol.">
        <title>The Global Catalogue of Microorganisms (GCM) 10K type strain sequencing project: providing services to taxonomists for standard genome sequencing and annotation.</title>
        <authorList>
            <consortium name="The Broad Institute Genomics Platform"/>
            <consortium name="The Broad Institute Genome Sequencing Center for Infectious Disease"/>
            <person name="Wu L."/>
            <person name="Ma J."/>
        </authorList>
    </citation>
    <scope>NUCLEOTIDE SEQUENCE [LARGE SCALE GENOMIC DNA]</scope>
    <source>
        <strain evidence="2">CECT 8655</strain>
    </source>
</reference>
<gene>
    <name evidence="1" type="ORF">ACFOWD_03200</name>
</gene>
<sequence length="513" mass="53439">MKNYKYIGLFLLSLGIASCDVNNELEEIPAVVEQEVELNTNGLDFSSYVSIGASFTAGFTDNALFIAAQQNSFPNILASKFKTTFNQPMMNDNIGGLLLGGNVIQGPRLFFNGSGPAPLNAMPTTEVTNSVSGNLNNFGVPGAKSFHLVAPGYGNVQGVALGLANPYFARMASSPNATVLGDAMAQAPTFFTLSEVGGNDVLGYALSGGSGVDQTGNLDPSTYGGSDITDPNVFGQVLSTMVNTLTSGGAKGVVGNVPYITNLAHFTTVPYNAVPLDAATAAQLNGAFAAYNAGLQQVLDLKNANLLPAAVLPLLTNYDQAEVDRRKVNFVAGQNAVLILDENLSNLTPINAALTNMRQATADDLLVLPSSTFIGTTVGGNPQLINGVSVPLGDRWVLTPQEQAAIKTATDSYNATIKAITDANPNVALVDLKSVLEEASTGIVFDNYTLTTNLVVGGLVSLDGVHLTARGYALMANKILAAMDVKFGTNFTQATGGLAVAGEYPTNYSPTLR</sequence>
<dbReference type="SUPFAM" id="SSF52266">
    <property type="entry name" value="SGNH hydrolase"/>
    <property type="match status" value="2"/>
</dbReference>
<name>A0ABV8R6T2_9FLAO</name>
<accession>A0ABV8R6T2</accession>
<evidence type="ECO:0000313" key="2">
    <source>
        <dbReference type="Proteomes" id="UP001595826"/>
    </source>
</evidence>
<dbReference type="Gene3D" id="3.40.50.1110">
    <property type="entry name" value="SGNH hydrolase"/>
    <property type="match status" value="1"/>
</dbReference>
<keyword evidence="2" id="KW-1185">Reference proteome</keyword>
<organism evidence="1 2">
    <name type="scientific">Polaribacter marinivivus</name>
    <dbReference type="NCBI Taxonomy" id="1524260"/>
    <lineage>
        <taxon>Bacteria</taxon>
        <taxon>Pseudomonadati</taxon>
        <taxon>Bacteroidota</taxon>
        <taxon>Flavobacteriia</taxon>
        <taxon>Flavobacteriales</taxon>
        <taxon>Flavobacteriaceae</taxon>
    </lineage>
</organism>
<dbReference type="PROSITE" id="PS51257">
    <property type="entry name" value="PROKAR_LIPOPROTEIN"/>
    <property type="match status" value="1"/>
</dbReference>
<dbReference type="EMBL" id="JBHSCY010000001">
    <property type="protein sequence ID" value="MFC4267903.1"/>
    <property type="molecule type" value="Genomic_DNA"/>
</dbReference>
<comment type="caution">
    <text evidence="1">The sequence shown here is derived from an EMBL/GenBank/DDBJ whole genome shotgun (WGS) entry which is preliminary data.</text>
</comment>